<feature type="domain" description="DNA-directed RNA polymerase RpoA/D/Rpb3-type" evidence="8">
    <location>
        <begin position="18"/>
        <end position="276"/>
    </location>
</feature>
<dbReference type="GO" id="GO:0006351">
    <property type="term" value="P:DNA-templated transcription"/>
    <property type="evidence" value="ECO:0007669"/>
    <property type="project" value="InterPro"/>
</dbReference>
<dbReference type="InterPro" id="IPR036603">
    <property type="entry name" value="RBP11-like"/>
</dbReference>
<keyword evidence="4" id="KW-0539">Nucleus</keyword>
<dbReference type="Gene3D" id="2.170.120.12">
    <property type="entry name" value="DNA-directed RNA polymerase, insert domain"/>
    <property type="match status" value="1"/>
</dbReference>
<dbReference type="InterPro" id="IPR050518">
    <property type="entry name" value="Rpo3/RPB3_RNA_Pol_subunit"/>
</dbReference>
<dbReference type="InterPro" id="IPR011263">
    <property type="entry name" value="DNA-dir_RNA_pol_RpoA/D/Rpb3"/>
</dbReference>
<feature type="region of interest" description="Disordered" evidence="7">
    <location>
        <begin position="126"/>
        <end position="160"/>
    </location>
</feature>
<reference evidence="9" key="1">
    <citation type="submission" date="2025-08" db="UniProtKB">
        <authorList>
            <consortium name="Ensembl"/>
        </authorList>
    </citation>
    <scope>IDENTIFICATION</scope>
</reference>
<sequence length="296" mass="33234">MPYANQPTVRITELTDENVKFIIENTDLAVANSIRRVFIAEVPIIAIDWVQIDANSSVLHDEFIAHRLGLIPLTSDDIVDKLQYSRDCTCEEFCPECSVEFTLDVRCNEDQTRHVTSRDLISNSPRVIPVTSRNRDNDPSDYVEQDGKGPKRGRDQTQPLVLPGPAVAARVKLRRTRPLLALAHLSPLPADILIVKLRKGQELRLRAYAKKGFGKEHAKWNPTAGVAFEYDPDNALRHTVYPKPEEWYVPGGSEERQAGQGGRVWKWLLATEVGHLTMRPGHPESGCGSNPVLIYV</sequence>
<organism evidence="9 10">
    <name type="scientific">Sus scrofa</name>
    <name type="common">Pig</name>
    <dbReference type="NCBI Taxonomy" id="9823"/>
    <lineage>
        <taxon>Eukaryota</taxon>
        <taxon>Metazoa</taxon>
        <taxon>Chordata</taxon>
        <taxon>Craniata</taxon>
        <taxon>Vertebrata</taxon>
        <taxon>Euteleostomi</taxon>
        <taxon>Mammalia</taxon>
        <taxon>Eutheria</taxon>
        <taxon>Laurasiatheria</taxon>
        <taxon>Artiodactyla</taxon>
        <taxon>Suina</taxon>
        <taxon>Suidae</taxon>
        <taxon>Sus</taxon>
    </lineage>
</organism>
<dbReference type="SUPFAM" id="SSF55257">
    <property type="entry name" value="RBP11-like subunits of RNA polymerase"/>
    <property type="match status" value="1"/>
</dbReference>
<proteinExistence type="inferred from homology"/>
<comment type="similarity">
    <text evidence="5">Belongs to the archaeal Rpo3/eukaryotic RPB3 RNA polymerase subunit family.</text>
</comment>
<evidence type="ECO:0000256" key="2">
    <source>
        <dbReference type="ARBA" id="ARBA00022478"/>
    </source>
</evidence>
<dbReference type="InterPro" id="IPR022842">
    <property type="entry name" value="RNAP_Rpo3/Rpb3/RPAC1"/>
</dbReference>
<name>A0A8D1CSD7_PIG</name>
<dbReference type="PROSITE" id="PS00446">
    <property type="entry name" value="RNA_POL_D_30KD"/>
    <property type="match status" value="1"/>
</dbReference>
<dbReference type="Proteomes" id="UP000694720">
    <property type="component" value="Unplaced"/>
</dbReference>
<dbReference type="GO" id="GO:0003677">
    <property type="term" value="F:DNA binding"/>
    <property type="evidence" value="ECO:0007669"/>
    <property type="project" value="InterPro"/>
</dbReference>
<dbReference type="SMART" id="SM00662">
    <property type="entry name" value="RPOLD"/>
    <property type="match status" value="1"/>
</dbReference>
<dbReference type="HAMAP" id="MF_00320">
    <property type="entry name" value="RNApol_arch_Rpo3"/>
    <property type="match status" value="1"/>
</dbReference>
<protein>
    <recommendedName>
        <fullName evidence="6">DNA-directed RNA polymerase II subunit RPB3</fullName>
    </recommendedName>
</protein>
<dbReference type="InterPro" id="IPR036643">
    <property type="entry name" value="RNApol_insert_sf"/>
</dbReference>
<dbReference type="GO" id="GO:0046983">
    <property type="term" value="F:protein dimerization activity"/>
    <property type="evidence" value="ECO:0007669"/>
    <property type="project" value="InterPro"/>
</dbReference>
<dbReference type="InterPro" id="IPR011262">
    <property type="entry name" value="DNA-dir_RNA_pol_insert"/>
</dbReference>
<evidence type="ECO:0000256" key="3">
    <source>
        <dbReference type="ARBA" id="ARBA00023163"/>
    </source>
</evidence>
<dbReference type="InterPro" id="IPR001514">
    <property type="entry name" value="DNA-dir_RNA_pol_30-40kDasu_CS"/>
</dbReference>
<accession>A0A8D1CSD7</accession>
<dbReference type="GO" id="GO:0000428">
    <property type="term" value="C:DNA-directed RNA polymerase complex"/>
    <property type="evidence" value="ECO:0007669"/>
    <property type="project" value="UniProtKB-KW"/>
</dbReference>
<keyword evidence="2" id="KW-0240">DNA-directed RNA polymerase</keyword>
<evidence type="ECO:0000256" key="4">
    <source>
        <dbReference type="ARBA" id="ARBA00023242"/>
    </source>
</evidence>
<dbReference type="GO" id="GO:0005654">
    <property type="term" value="C:nucleoplasm"/>
    <property type="evidence" value="ECO:0007669"/>
    <property type="project" value="UniProtKB-ARBA"/>
</dbReference>
<dbReference type="Gene3D" id="3.30.1360.10">
    <property type="entry name" value="RNA polymerase, RBP11-like subunit"/>
    <property type="match status" value="1"/>
</dbReference>
<dbReference type="Ensembl" id="ENSSSCT00035042055.1">
    <property type="protein sequence ID" value="ENSSSCP00035016815.1"/>
    <property type="gene ID" value="ENSSSCG00035031751.1"/>
</dbReference>
<dbReference type="PANTHER" id="PTHR11800">
    <property type="entry name" value="DNA-DIRECTED RNA POLYMERASE"/>
    <property type="match status" value="1"/>
</dbReference>
<gene>
    <name evidence="9" type="primary">POLR2C</name>
</gene>
<dbReference type="SUPFAM" id="SSF56553">
    <property type="entry name" value="Insert subdomain of RNA polymerase alpha subunit"/>
    <property type="match status" value="2"/>
</dbReference>
<feature type="compositionally biased region" description="Basic and acidic residues" evidence="7">
    <location>
        <begin position="145"/>
        <end position="155"/>
    </location>
</feature>
<evidence type="ECO:0000259" key="8">
    <source>
        <dbReference type="SMART" id="SM00662"/>
    </source>
</evidence>
<evidence type="ECO:0000256" key="5">
    <source>
        <dbReference type="ARBA" id="ARBA00025804"/>
    </source>
</evidence>
<dbReference type="FunFam" id="2.170.120.12:FF:000002">
    <property type="entry name" value="DNA-directed RNA polymerase II subunit RPB3"/>
    <property type="match status" value="1"/>
</dbReference>
<evidence type="ECO:0000256" key="6">
    <source>
        <dbReference type="ARBA" id="ARBA00072506"/>
    </source>
</evidence>
<dbReference type="GO" id="GO:0003899">
    <property type="term" value="F:DNA-directed RNA polymerase activity"/>
    <property type="evidence" value="ECO:0007669"/>
    <property type="project" value="InterPro"/>
</dbReference>
<evidence type="ECO:0000313" key="9">
    <source>
        <dbReference type="Ensembl" id="ENSSSCP00035016815.1"/>
    </source>
</evidence>
<dbReference type="PANTHER" id="PTHR11800:SF2">
    <property type="entry name" value="DNA-DIRECTED RNA POLYMERASE II SUBUNIT RPB3"/>
    <property type="match status" value="1"/>
</dbReference>
<keyword evidence="3" id="KW-0804">Transcription</keyword>
<dbReference type="AlphaFoldDB" id="A0A8D1CSD7"/>
<evidence type="ECO:0000256" key="1">
    <source>
        <dbReference type="ARBA" id="ARBA00004123"/>
    </source>
</evidence>
<dbReference type="CDD" id="cd07031">
    <property type="entry name" value="RNAP_II_RPB3"/>
    <property type="match status" value="1"/>
</dbReference>
<comment type="subcellular location">
    <subcellularLocation>
        <location evidence="1">Nucleus</location>
    </subcellularLocation>
</comment>
<evidence type="ECO:0000256" key="7">
    <source>
        <dbReference type="SAM" id="MobiDB-lite"/>
    </source>
</evidence>
<dbReference type="Pfam" id="PF01000">
    <property type="entry name" value="RNA_pol_A_bac"/>
    <property type="match status" value="1"/>
</dbReference>
<evidence type="ECO:0000313" key="10">
    <source>
        <dbReference type="Proteomes" id="UP000694720"/>
    </source>
</evidence>